<protein>
    <recommendedName>
        <fullName evidence="3">Secreted protein</fullName>
    </recommendedName>
</protein>
<sequence>MMIMILATCAIQVRNTGHGTGTLVSKSHWIFSSSIPHANRKGPWYSIRSGTRLAKCMDRHEPQHPR</sequence>
<organism evidence="1 2">
    <name type="scientific">Cotesia glomerata</name>
    <name type="common">Lepidopteran parasitic wasp</name>
    <name type="synonym">Apanteles glomeratus</name>
    <dbReference type="NCBI Taxonomy" id="32391"/>
    <lineage>
        <taxon>Eukaryota</taxon>
        <taxon>Metazoa</taxon>
        <taxon>Ecdysozoa</taxon>
        <taxon>Arthropoda</taxon>
        <taxon>Hexapoda</taxon>
        <taxon>Insecta</taxon>
        <taxon>Pterygota</taxon>
        <taxon>Neoptera</taxon>
        <taxon>Endopterygota</taxon>
        <taxon>Hymenoptera</taxon>
        <taxon>Apocrita</taxon>
        <taxon>Ichneumonoidea</taxon>
        <taxon>Braconidae</taxon>
        <taxon>Microgastrinae</taxon>
        <taxon>Cotesia</taxon>
    </lineage>
</organism>
<dbReference type="AlphaFoldDB" id="A0AAV7HZR6"/>
<accession>A0AAV7HZR6</accession>
<dbReference type="Proteomes" id="UP000826195">
    <property type="component" value="Unassembled WGS sequence"/>
</dbReference>
<comment type="caution">
    <text evidence="1">The sequence shown here is derived from an EMBL/GenBank/DDBJ whole genome shotgun (WGS) entry which is preliminary data.</text>
</comment>
<proteinExistence type="predicted"/>
<name>A0AAV7HZR6_COTGL</name>
<evidence type="ECO:0008006" key="3">
    <source>
        <dbReference type="Google" id="ProtNLM"/>
    </source>
</evidence>
<keyword evidence="2" id="KW-1185">Reference proteome</keyword>
<evidence type="ECO:0000313" key="1">
    <source>
        <dbReference type="EMBL" id="KAH0539204.1"/>
    </source>
</evidence>
<reference evidence="1 2" key="1">
    <citation type="journal article" date="2021" name="J. Hered.">
        <title>A chromosome-level genome assembly of the parasitoid wasp, Cotesia glomerata (Hymenoptera: Braconidae).</title>
        <authorList>
            <person name="Pinto B.J."/>
            <person name="Weis J.J."/>
            <person name="Gamble T."/>
            <person name="Ode P.J."/>
            <person name="Paul R."/>
            <person name="Zaspel J.M."/>
        </authorList>
    </citation>
    <scope>NUCLEOTIDE SEQUENCE [LARGE SCALE GENOMIC DNA]</scope>
    <source>
        <strain evidence="1">CgM1</strain>
    </source>
</reference>
<evidence type="ECO:0000313" key="2">
    <source>
        <dbReference type="Proteomes" id="UP000826195"/>
    </source>
</evidence>
<gene>
    <name evidence="1" type="ORF">KQX54_002031</name>
</gene>
<dbReference type="EMBL" id="JAHXZJ010002609">
    <property type="protein sequence ID" value="KAH0539204.1"/>
    <property type="molecule type" value="Genomic_DNA"/>
</dbReference>